<keyword evidence="7 15" id="KW-0328">Glycosyltransferase</keyword>
<evidence type="ECO:0000256" key="1">
    <source>
        <dbReference type="ARBA" id="ARBA00001946"/>
    </source>
</evidence>
<reference evidence="17 18" key="1">
    <citation type="submission" date="2020-08" db="EMBL/GenBank/DDBJ databases">
        <title>A Genomic Blueprint of the Chicken Gut Microbiome.</title>
        <authorList>
            <person name="Gilroy R."/>
            <person name="Ravi A."/>
            <person name="Getino M."/>
            <person name="Pursley I."/>
            <person name="Horton D.L."/>
            <person name="Alikhan N.-F."/>
            <person name="Baker D."/>
            <person name="Gharbi K."/>
            <person name="Hall N."/>
            <person name="Watson M."/>
            <person name="Adriaenssens E.M."/>
            <person name="Foster-Nyarko E."/>
            <person name="Jarju S."/>
            <person name="Secka A."/>
            <person name="Antonio M."/>
            <person name="Oren A."/>
            <person name="Chaudhuri R."/>
            <person name="La Ragione R.M."/>
            <person name="Hildebrand F."/>
            <person name="Pallen M.J."/>
        </authorList>
    </citation>
    <scope>NUCLEOTIDE SEQUENCE [LARGE SCALE GENOMIC DNA]</scope>
    <source>
        <strain evidence="17 18">Sa1YUN3</strain>
    </source>
</reference>
<accession>A0ABR8VBD2</accession>
<gene>
    <name evidence="17" type="primary">hpt</name>
    <name evidence="17" type="ORF">H9626_07585</name>
</gene>
<dbReference type="Pfam" id="PF00156">
    <property type="entry name" value="Pribosyltran"/>
    <property type="match status" value="1"/>
</dbReference>
<dbReference type="EC" id="2.4.2.8" evidence="5 15"/>
<comment type="pathway">
    <text evidence="3 15">Purine metabolism; IMP biosynthesis via salvage pathway; IMP from hypoxanthine: step 1/1.</text>
</comment>
<name>A0ABR8VBD2_9BACT</name>
<evidence type="ECO:0000313" key="18">
    <source>
        <dbReference type="Proteomes" id="UP000616346"/>
    </source>
</evidence>
<evidence type="ECO:0000256" key="7">
    <source>
        <dbReference type="ARBA" id="ARBA00022676"/>
    </source>
</evidence>
<comment type="cofactor">
    <cofactor evidence="1 15">
        <name>Mg(2+)</name>
        <dbReference type="ChEBI" id="CHEBI:18420"/>
    </cofactor>
</comment>
<evidence type="ECO:0000259" key="16">
    <source>
        <dbReference type="Pfam" id="PF00156"/>
    </source>
</evidence>
<dbReference type="InterPro" id="IPR050408">
    <property type="entry name" value="HGPRT"/>
</dbReference>
<dbReference type="InterPro" id="IPR005904">
    <property type="entry name" value="Hxn_phspho_trans"/>
</dbReference>
<dbReference type="SUPFAM" id="SSF53271">
    <property type="entry name" value="PRTase-like"/>
    <property type="match status" value="1"/>
</dbReference>
<comment type="subcellular location">
    <subcellularLocation>
        <location evidence="2 15">Cytoplasm</location>
    </subcellularLocation>
</comment>
<evidence type="ECO:0000256" key="10">
    <source>
        <dbReference type="ARBA" id="ARBA00022726"/>
    </source>
</evidence>
<dbReference type="PANTHER" id="PTHR43340">
    <property type="entry name" value="HYPOXANTHINE-GUANINE PHOSPHORIBOSYLTRANSFERASE"/>
    <property type="match status" value="1"/>
</dbReference>
<keyword evidence="12 15" id="KW-0460">Magnesium</keyword>
<keyword evidence="18" id="KW-1185">Reference proteome</keyword>
<evidence type="ECO:0000256" key="4">
    <source>
        <dbReference type="ARBA" id="ARBA00008391"/>
    </source>
</evidence>
<keyword evidence="11 15" id="KW-0547">Nucleotide-binding</keyword>
<evidence type="ECO:0000256" key="13">
    <source>
        <dbReference type="ARBA" id="ARBA00048811"/>
    </source>
</evidence>
<dbReference type="CDD" id="cd06223">
    <property type="entry name" value="PRTases_typeI"/>
    <property type="match status" value="1"/>
</dbReference>
<evidence type="ECO:0000256" key="3">
    <source>
        <dbReference type="ARBA" id="ARBA00004669"/>
    </source>
</evidence>
<comment type="caution">
    <text evidence="17">The sequence shown here is derived from an EMBL/GenBank/DDBJ whole genome shotgun (WGS) entry which is preliminary data.</text>
</comment>
<organism evidence="17 18">
    <name type="scientific">Phocaeicola faecium</name>
    <dbReference type="NCBI Taxonomy" id="2762213"/>
    <lineage>
        <taxon>Bacteria</taxon>
        <taxon>Pseudomonadati</taxon>
        <taxon>Bacteroidota</taxon>
        <taxon>Bacteroidia</taxon>
        <taxon>Bacteroidales</taxon>
        <taxon>Bacteroidaceae</taxon>
        <taxon>Phocaeicola</taxon>
    </lineage>
</organism>
<protein>
    <recommendedName>
        <fullName evidence="5 15">Hypoxanthine phosphoribosyltransferase</fullName>
        <ecNumber evidence="5 15">2.4.2.8</ecNumber>
    </recommendedName>
</protein>
<sequence>MNVIQIKDKRFKTFIPEAEILKEVARVAAEINRDLKDCNPLFVSVLNGSFMFTADLMKCLDLPCEISFVKLASYQGTSSTGKVKELVGLNEDITGRTVVIVEDIVDTGITMERVIETLRARNPKDIRIATLLVKPDKLKVNLNIDYVAMNIPNDFIVGYGLDYDGLGRNYRDIYVVDEAE</sequence>
<evidence type="ECO:0000256" key="15">
    <source>
        <dbReference type="RuleBase" id="RU364099"/>
    </source>
</evidence>
<dbReference type="PANTHER" id="PTHR43340:SF1">
    <property type="entry name" value="HYPOXANTHINE PHOSPHORIBOSYLTRANSFERASE"/>
    <property type="match status" value="1"/>
</dbReference>
<evidence type="ECO:0000256" key="2">
    <source>
        <dbReference type="ARBA" id="ARBA00004496"/>
    </source>
</evidence>
<dbReference type="GO" id="GO:0016757">
    <property type="term" value="F:glycosyltransferase activity"/>
    <property type="evidence" value="ECO:0007669"/>
    <property type="project" value="UniProtKB-KW"/>
</dbReference>
<dbReference type="InterPro" id="IPR000836">
    <property type="entry name" value="PRTase_dom"/>
</dbReference>
<dbReference type="EMBL" id="JACSPQ010000005">
    <property type="protein sequence ID" value="MBD8002073.1"/>
    <property type="molecule type" value="Genomic_DNA"/>
</dbReference>
<comment type="catalytic activity">
    <reaction evidence="14">
        <text>IMP + diphosphate = hypoxanthine + 5-phospho-alpha-D-ribose 1-diphosphate</text>
        <dbReference type="Rhea" id="RHEA:17973"/>
        <dbReference type="ChEBI" id="CHEBI:17368"/>
        <dbReference type="ChEBI" id="CHEBI:33019"/>
        <dbReference type="ChEBI" id="CHEBI:58017"/>
        <dbReference type="ChEBI" id="CHEBI:58053"/>
        <dbReference type="EC" id="2.4.2.8"/>
    </reaction>
    <physiologicalReaction direction="right-to-left" evidence="14">
        <dbReference type="Rhea" id="RHEA:17975"/>
    </physiologicalReaction>
</comment>
<proteinExistence type="inferred from homology"/>
<dbReference type="Gene3D" id="3.40.50.2020">
    <property type="match status" value="1"/>
</dbReference>
<dbReference type="RefSeq" id="WP_178257647.1">
    <property type="nucleotide sequence ID" value="NZ_JACSPQ010000005.1"/>
</dbReference>
<evidence type="ECO:0000256" key="12">
    <source>
        <dbReference type="ARBA" id="ARBA00022842"/>
    </source>
</evidence>
<evidence type="ECO:0000256" key="11">
    <source>
        <dbReference type="ARBA" id="ARBA00022741"/>
    </source>
</evidence>
<keyword evidence="10 15" id="KW-0660">Purine salvage</keyword>
<evidence type="ECO:0000256" key="6">
    <source>
        <dbReference type="ARBA" id="ARBA00022490"/>
    </source>
</evidence>
<feature type="domain" description="Phosphoribosyltransferase" evidence="16">
    <location>
        <begin position="19"/>
        <end position="163"/>
    </location>
</feature>
<evidence type="ECO:0000256" key="14">
    <source>
        <dbReference type="ARBA" id="ARBA00049402"/>
    </source>
</evidence>
<comment type="similarity">
    <text evidence="4 15">Belongs to the purine/pyrimidine phosphoribosyltransferase family.</text>
</comment>
<keyword evidence="8 15" id="KW-0808">Transferase</keyword>
<evidence type="ECO:0000256" key="5">
    <source>
        <dbReference type="ARBA" id="ARBA00011895"/>
    </source>
</evidence>
<evidence type="ECO:0000256" key="9">
    <source>
        <dbReference type="ARBA" id="ARBA00022723"/>
    </source>
</evidence>
<comment type="catalytic activity">
    <reaction evidence="13">
        <text>GMP + diphosphate = guanine + 5-phospho-alpha-D-ribose 1-diphosphate</text>
        <dbReference type="Rhea" id="RHEA:25424"/>
        <dbReference type="ChEBI" id="CHEBI:16235"/>
        <dbReference type="ChEBI" id="CHEBI:33019"/>
        <dbReference type="ChEBI" id="CHEBI:58017"/>
        <dbReference type="ChEBI" id="CHEBI:58115"/>
        <dbReference type="EC" id="2.4.2.8"/>
    </reaction>
    <physiologicalReaction direction="right-to-left" evidence="13">
        <dbReference type="Rhea" id="RHEA:25426"/>
    </physiologicalReaction>
</comment>
<keyword evidence="6 15" id="KW-0963">Cytoplasm</keyword>
<keyword evidence="9 15" id="KW-0479">Metal-binding</keyword>
<evidence type="ECO:0000313" key="17">
    <source>
        <dbReference type="EMBL" id="MBD8002073.1"/>
    </source>
</evidence>
<evidence type="ECO:0000256" key="8">
    <source>
        <dbReference type="ARBA" id="ARBA00022679"/>
    </source>
</evidence>
<dbReference type="NCBIfam" id="TIGR01203">
    <property type="entry name" value="HGPRTase"/>
    <property type="match status" value="1"/>
</dbReference>
<dbReference type="Proteomes" id="UP000616346">
    <property type="component" value="Unassembled WGS sequence"/>
</dbReference>
<dbReference type="InterPro" id="IPR029057">
    <property type="entry name" value="PRTase-like"/>
</dbReference>